<evidence type="ECO:0000256" key="1">
    <source>
        <dbReference type="ARBA" id="ARBA00022741"/>
    </source>
</evidence>
<dbReference type="VEuPathDB" id="TrichDB:TRFO_10294"/>
<feature type="binding site" evidence="3">
    <location>
        <position position="34"/>
    </location>
    <ligand>
        <name>ATP</name>
        <dbReference type="ChEBI" id="CHEBI:30616"/>
    </ligand>
</feature>
<dbReference type="InterPro" id="IPR017441">
    <property type="entry name" value="Protein_kinase_ATP_BS"/>
</dbReference>
<evidence type="ECO:0000313" key="8">
    <source>
        <dbReference type="Proteomes" id="UP000179807"/>
    </source>
</evidence>
<comment type="caution">
    <text evidence="7">The sequence shown here is derived from an EMBL/GenBank/DDBJ whole genome shotgun (WGS) entry which is preliminary data.</text>
</comment>
<comment type="similarity">
    <text evidence="4">Belongs to the protein kinase superfamily.</text>
</comment>
<keyword evidence="7" id="KW-0418">Kinase</keyword>
<dbReference type="GO" id="GO:0005524">
    <property type="term" value="F:ATP binding"/>
    <property type="evidence" value="ECO:0007669"/>
    <property type="project" value="UniProtKB-UniRule"/>
</dbReference>
<dbReference type="PROSITE" id="PS00108">
    <property type="entry name" value="PROTEIN_KINASE_ST"/>
    <property type="match status" value="1"/>
</dbReference>
<dbReference type="PANTHER" id="PTHR24346">
    <property type="entry name" value="MAP/MICROTUBULE AFFINITY-REGULATING KINASE"/>
    <property type="match status" value="1"/>
</dbReference>
<dbReference type="RefSeq" id="XP_068349020.1">
    <property type="nucleotide sequence ID" value="XM_068495365.1"/>
</dbReference>
<dbReference type="EMBL" id="MLAK01001215">
    <property type="protein sequence ID" value="OHS95883.1"/>
    <property type="molecule type" value="Genomic_DNA"/>
</dbReference>
<keyword evidence="1 3" id="KW-0547">Nucleotide-binding</keyword>
<evidence type="ECO:0000256" key="5">
    <source>
        <dbReference type="SAM" id="MobiDB-lite"/>
    </source>
</evidence>
<feature type="compositionally biased region" description="Low complexity" evidence="5">
    <location>
        <begin position="356"/>
        <end position="370"/>
    </location>
</feature>
<feature type="domain" description="Protein kinase" evidence="6">
    <location>
        <begin position="5"/>
        <end position="259"/>
    </location>
</feature>
<dbReference type="PROSITE" id="PS00107">
    <property type="entry name" value="PROTEIN_KINASE_ATP"/>
    <property type="match status" value="1"/>
</dbReference>
<dbReference type="Proteomes" id="UP000179807">
    <property type="component" value="Unassembled WGS sequence"/>
</dbReference>
<dbReference type="GO" id="GO:0004674">
    <property type="term" value="F:protein serine/threonine kinase activity"/>
    <property type="evidence" value="ECO:0007669"/>
    <property type="project" value="UniProtKB-KW"/>
</dbReference>
<keyword evidence="8" id="KW-1185">Reference proteome</keyword>
<evidence type="ECO:0000256" key="3">
    <source>
        <dbReference type="PROSITE-ProRule" id="PRU10141"/>
    </source>
</evidence>
<organism evidence="7 8">
    <name type="scientific">Tritrichomonas foetus</name>
    <dbReference type="NCBI Taxonomy" id="1144522"/>
    <lineage>
        <taxon>Eukaryota</taxon>
        <taxon>Metamonada</taxon>
        <taxon>Parabasalia</taxon>
        <taxon>Tritrichomonadida</taxon>
        <taxon>Tritrichomonadidae</taxon>
        <taxon>Tritrichomonas</taxon>
    </lineage>
</organism>
<dbReference type="InterPro" id="IPR000719">
    <property type="entry name" value="Prot_kinase_dom"/>
</dbReference>
<protein>
    <submittedName>
        <fullName evidence="7">CAMK family protein kinase</fullName>
    </submittedName>
</protein>
<dbReference type="PANTHER" id="PTHR24346:SF30">
    <property type="entry name" value="MATERNAL EMBRYONIC LEUCINE ZIPPER KINASE"/>
    <property type="match status" value="1"/>
</dbReference>
<dbReference type="GeneID" id="94830069"/>
<dbReference type="InterPro" id="IPR008271">
    <property type="entry name" value="Ser/Thr_kinase_AS"/>
</dbReference>
<dbReference type="PROSITE" id="PS50011">
    <property type="entry name" value="PROTEIN_KINASE_DOM"/>
    <property type="match status" value="1"/>
</dbReference>
<keyword evidence="2 3" id="KW-0067">ATP-binding</keyword>
<keyword evidence="7" id="KW-0808">Transferase</keyword>
<dbReference type="Gene3D" id="1.10.510.10">
    <property type="entry name" value="Transferase(Phosphotransferase) domain 1"/>
    <property type="match status" value="1"/>
</dbReference>
<sequence length="400" mass="45348">MLGDYIIEKMIGTGAYSQIFRARHSKTQAKVAIKIITKDDYHQNQNIRDHFDAEAAILTRIKHPYIIEVFEVVENNKCMGLVMEFLEKGDLLDLVNGKSKITENDAQRIYAQIISILTYLHDELKMVHCDIKLDNILLDRNNNIRLIDFGFTAEVKNSAPQLEGLRGSPAYVAPEIVKKRKYNSAVDIWSSGVTLYGLITETLPFVGNTISEQLKQIVDNDPTYPSNLSPVLIDLFTLLLKKDPMERISLTDLRKHPWVAKAYQNLKPTIANFYKYMSRPDKEIFAIMQECKISTSGLLSSVMNGSETPTMNVYKILRRAKALDLIAGKEIHIAFNDTSQIVNNIMMKEQRKGKSRLSSNRENSSEASNLQSNNLLKHGKVGTQLNLGFKPNVLKKKNNS</sequence>
<keyword evidence="4" id="KW-0723">Serine/threonine-protein kinase</keyword>
<accession>A0A1J4JDY5</accession>
<evidence type="ECO:0000313" key="7">
    <source>
        <dbReference type="EMBL" id="OHS95883.1"/>
    </source>
</evidence>
<dbReference type="GO" id="GO:0005737">
    <property type="term" value="C:cytoplasm"/>
    <property type="evidence" value="ECO:0007669"/>
    <property type="project" value="TreeGrafter"/>
</dbReference>
<gene>
    <name evidence="7" type="ORF">TRFO_10294</name>
</gene>
<evidence type="ECO:0000256" key="4">
    <source>
        <dbReference type="RuleBase" id="RU000304"/>
    </source>
</evidence>
<dbReference type="InterPro" id="IPR011009">
    <property type="entry name" value="Kinase-like_dom_sf"/>
</dbReference>
<dbReference type="SUPFAM" id="SSF56112">
    <property type="entry name" value="Protein kinase-like (PK-like)"/>
    <property type="match status" value="1"/>
</dbReference>
<name>A0A1J4JDY5_9EUKA</name>
<dbReference type="GO" id="GO:0035556">
    <property type="term" value="P:intracellular signal transduction"/>
    <property type="evidence" value="ECO:0007669"/>
    <property type="project" value="TreeGrafter"/>
</dbReference>
<dbReference type="SMART" id="SM00220">
    <property type="entry name" value="S_TKc"/>
    <property type="match status" value="1"/>
</dbReference>
<evidence type="ECO:0000259" key="6">
    <source>
        <dbReference type="PROSITE" id="PS50011"/>
    </source>
</evidence>
<dbReference type="Pfam" id="PF00069">
    <property type="entry name" value="Pkinase"/>
    <property type="match status" value="1"/>
</dbReference>
<dbReference type="AlphaFoldDB" id="A0A1J4JDY5"/>
<feature type="region of interest" description="Disordered" evidence="5">
    <location>
        <begin position="350"/>
        <end position="373"/>
    </location>
</feature>
<dbReference type="FunFam" id="1.10.510.10:FF:000571">
    <property type="entry name" value="Maternal embryonic leucine zipper kinase"/>
    <property type="match status" value="1"/>
</dbReference>
<proteinExistence type="inferred from homology"/>
<reference evidence="7" key="1">
    <citation type="submission" date="2016-10" db="EMBL/GenBank/DDBJ databases">
        <authorList>
            <person name="Benchimol M."/>
            <person name="Almeida L.G."/>
            <person name="Vasconcelos A.T."/>
            <person name="Perreira-Neves A."/>
            <person name="Rosa I.A."/>
            <person name="Tasca T."/>
            <person name="Bogo M.R."/>
            <person name="de Souza W."/>
        </authorList>
    </citation>
    <scope>NUCLEOTIDE SEQUENCE [LARGE SCALE GENOMIC DNA]</scope>
    <source>
        <strain evidence="7">K</strain>
    </source>
</reference>
<evidence type="ECO:0000256" key="2">
    <source>
        <dbReference type="ARBA" id="ARBA00022840"/>
    </source>
</evidence>